<protein>
    <recommendedName>
        <fullName evidence="6">V-type ATP synthase subunit C</fullName>
    </recommendedName>
</protein>
<dbReference type="InterPro" id="IPR050873">
    <property type="entry name" value="V-ATPase_V0D/AC39_subunit"/>
</dbReference>
<dbReference type="InterPro" id="IPR002843">
    <property type="entry name" value="ATPase_V0-cplx_csu/dsu"/>
</dbReference>
<evidence type="ECO:0000256" key="3">
    <source>
        <dbReference type="ARBA" id="ARBA00023065"/>
    </source>
</evidence>
<keyword evidence="5" id="KW-1185">Reference proteome</keyword>
<sequence length="323" mass="36306">MSETSYPYAIGRIKVQEAGLIDRTRWNRLWEADEAEALKLLDEIGYGAEAKDHSQLDNLIDAELTKTRNLINEITPDKTVTDLLLIPTDVHNIKAILKGQLQRVEVENLLLEGGGIPLDILQKALEHGDYSLLPECFREPLKRLEDVTDPRVISVTIDNAAYAQILETLSQQKHSSELLKKYYKAKIDFTNILTVLRANVLDWGTFKVKPLLIPGGEIEEKALLDATDIPNEQLAKQLGHGEHSILIKSVLERYAQDGNLSEVEQKFEDAAFNMIHERRSDSFSIGPIANYLFQRQAEGKALRVMFAGKRSGIKIPLAELGVI</sequence>
<proteinExistence type="inferred from homology"/>
<dbReference type="Proteomes" id="UP000218387">
    <property type="component" value="Chromosome"/>
</dbReference>
<dbReference type="Gene3D" id="1.20.1690.10">
    <property type="entry name" value="V-type ATP synthase subunit C domain"/>
    <property type="match status" value="2"/>
</dbReference>
<dbReference type="RefSeq" id="WP_058694609.1">
    <property type="nucleotide sequence ID" value="NZ_CABJDW020000005.1"/>
</dbReference>
<dbReference type="PANTHER" id="PTHR38682:SF1">
    <property type="entry name" value="V-TYPE ATP SYNTHASE SUBUNIT C"/>
    <property type="match status" value="1"/>
</dbReference>
<dbReference type="InterPro" id="IPR044911">
    <property type="entry name" value="V-type_ATPase_csu/dsu_dom_3"/>
</dbReference>
<gene>
    <name evidence="4" type="ORF">CPZ25_003370</name>
</gene>
<dbReference type="Pfam" id="PF01992">
    <property type="entry name" value="vATP-synt_AC39"/>
    <property type="match status" value="1"/>
</dbReference>
<dbReference type="KEGG" id="emt:CPZ25_003370"/>
<dbReference type="InterPro" id="IPR035067">
    <property type="entry name" value="V-type_ATPase_csu/dsu"/>
</dbReference>
<dbReference type="Gene3D" id="1.10.132.50">
    <property type="entry name" value="ATP synthase (C/AC39) subunit, domain 3"/>
    <property type="match status" value="1"/>
</dbReference>
<reference evidence="4 5" key="1">
    <citation type="submission" date="2018-05" db="EMBL/GenBank/DDBJ databases">
        <title>Genome comparison of Eubacterium sp.</title>
        <authorList>
            <person name="Feng Y."/>
            <person name="Sanchez-Andrea I."/>
            <person name="Stams A.J.M."/>
            <person name="De Vos W.M."/>
        </authorList>
    </citation>
    <scope>NUCLEOTIDE SEQUENCE [LARGE SCALE GENOMIC DNA]</scope>
    <source>
        <strain evidence="4 5">YI</strain>
    </source>
</reference>
<evidence type="ECO:0008006" key="6">
    <source>
        <dbReference type="Google" id="ProtNLM"/>
    </source>
</evidence>
<keyword evidence="2" id="KW-0813">Transport</keyword>
<dbReference type="PANTHER" id="PTHR38682">
    <property type="entry name" value="V-TYPE ATP SYNTHASE SUBUNIT C"/>
    <property type="match status" value="1"/>
</dbReference>
<evidence type="ECO:0000313" key="4">
    <source>
        <dbReference type="EMBL" id="QCT70398.1"/>
    </source>
</evidence>
<dbReference type="EMBL" id="CP029487">
    <property type="protein sequence ID" value="QCT70398.1"/>
    <property type="molecule type" value="Genomic_DNA"/>
</dbReference>
<organism evidence="4 5">
    <name type="scientific">Eubacterium maltosivorans</name>
    <dbReference type="NCBI Taxonomy" id="2041044"/>
    <lineage>
        <taxon>Bacteria</taxon>
        <taxon>Bacillati</taxon>
        <taxon>Bacillota</taxon>
        <taxon>Clostridia</taxon>
        <taxon>Eubacteriales</taxon>
        <taxon>Eubacteriaceae</taxon>
        <taxon>Eubacterium</taxon>
    </lineage>
</organism>
<name>A0A4P9C4P4_EUBML</name>
<evidence type="ECO:0000256" key="2">
    <source>
        <dbReference type="ARBA" id="ARBA00022448"/>
    </source>
</evidence>
<dbReference type="AlphaFoldDB" id="A0A4P9C4P4"/>
<dbReference type="GO" id="GO:0046961">
    <property type="term" value="F:proton-transporting ATPase activity, rotational mechanism"/>
    <property type="evidence" value="ECO:0007669"/>
    <property type="project" value="InterPro"/>
</dbReference>
<keyword evidence="3" id="KW-0406">Ion transport</keyword>
<dbReference type="InterPro" id="IPR036079">
    <property type="entry name" value="ATPase_csu/dsu_sf"/>
</dbReference>
<dbReference type="SUPFAM" id="SSF103486">
    <property type="entry name" value="V-type ATP synthase subunit C"/>
    <property type="match status" value="1"/>
</dbReference>
<evidence type="ECO:0000313" key="5">
    <source>
        <dbReference type="Proteomes" id="UP000218387"/>
    </source>
</evidence>
<comment type="similarity">
    <text evidence="1">Belongs to the V-ATPase V0D/AC39 subunit family.</text>
</comment>
<accession>A0A4P9C4P4</accession>
<evidence type="ECO:0000256" key="1">
    <source>
        <dbReference type="ARBA" id="ARBA00006709"/>
    </source>
</evidence>